<keyword evidence="13" id="KW-0809">Transit peptide</keyword>
<dbReference type="PANTHER" id="PTHR11055">
    <property type="entry name" value="BIFUNCTIONAL 3'-PHOSPHOADENOSINE 5'-PHOSPHOSULFATE SYNTHASE"/>
    <property type="match status" value="1"/>
</dbReference>
<dbReference type="Pfam" id="PF01583">
    <property type="entry name" value="APS_kinase"/>
    <property type="match status" value="1"/>
</dbReference>
<evidence type="ECO:0000259" key="18">
    <source>
        <dbReference type="Pfam" id="PF14306"/>
    </source>
</evidence>
<feature type="domain" description="APS kinase" evidence="16">
    <location>
        <begin position="32"/>
        <end position="183"/>
    </location>
</feature>
<evidence type="ECO:0000256" key="5">
    <source>
        <dbReference type="ARBA" id="ARBA00009290"/>
    </source>
</evidence>
<comment type="catalytic activity">
    <reaction evidence="15">
        <text>sulfate + ATP + H(+) = adenosine 5'-phosphosulfate + diphosphate</text>
        <dbReference type="Rhea" id="RHEA:18133"/>
        <dbReference type="ChEBI" id="CHEBI:15378"/>
        <dbReference type="ChEBI" id="CHEBI:16189"/>
        <dbReference type="ChEBI" id="CHEBI:30616"/>
        <dbReference type="ChEBI" id="CHEBI:33019"/>
        <dbReference type="ChEBI" id="CHEBI:58243"/>
        <dbReference type="EC" id="2.7.7.4"/>
    </reaction>
</comment>
<dbReference type="InterPro" id="IPR024951">
    <property type="entry name" value="Sulfurylase_cat_dom"/>
</dbReference>
<dbReference type="GO" id="GO:0050428">
    <property type="term" value="P:3'-phosphoadenosine 5'-phosphosulfate biosynthetic process"/>
    <property type="evidence" value="ECO:0007669"/>
    <property type="project" value="TreeGrafter"/>
</dbReference>
<reference evidence="19" key="1">
    <citation type="submission" date="2009-08" db="EMBL/GenBank/DDBJ databases">
        <title>Annotation of Salpingoeca rosetta.</title>
        <authorList>
            <consortium name="The Broad Institute Genome Sequencing Platform"/>
            <person name="Russ C."/>
            <person name="Cuomo C."/>
            <person name="Burger G."/>
            <person name="Gray M.W."/>
            <person name="Holland P.W.H."/>
            <person name="King N."/>
            <person name="Lang F.B.F."/>
            <person name="Roger A.J."/>
            <person name="Ruiz-Trillo I."/>
            <person name="Young S.K."/>
            <person name="Zeng Q."/>
            <person name="Gargeya S."/>
            <person name="Alvarado L."/>
            <person name="Berlin A."/>
            <person name="Chapman S.B."/>
            <person name="Chen Z."/>
            <person name="Freedman E."/>
            <person name="Gellesch M."/>
            <person name="Goldberg J."/>
            <person name="Griggs A."/>
            <person name="Gujja S."/>
            <person name="Heilman E."/>
            <person name="Heiman D."/>
            <person name="Howarth C."/>
            <person name="Mehta T."/>
            <person name="Neiman D."/>
            <person name="Pearson M."/>
            <person name="Roberts A."/>
            <person name="Saif S."/>
            <person name="Shea T."/>
            <person name="Shenoy N."/>
            <person name="Sisk P."/>
            <person name="Stolte C."/>
            <person name="Sykes S."/>
            <person name="White J."/>
            <person name="Yandava C."/>
            <person name="Haas B."/>
            <person name="Nusbaum C."/>
            <person name="Birren B."/>
        </authorList>
    </citation>
    <scope>NUCLEOTIDE SEQUENCE [LARGE SCALE GENOMIC DNA]</scope>
    <source>
        <strain evidence="19">ATCC 50818</strain>
    </source>
</reference>
<proteinExistence type="inferred from homology"/>
<evidence type="ECO:0000259" key="17">
    <source>
        <dbReference type="Pfam" id="PF01747"/>
    </source>
</evidence>
<evidence type="ECO:0000259" key="16">
    <source>
        <dbReference type="Pfam" id="PF01583"/>
    </source>
</evidence>
<feature type="domain" description="Sulphate adenylyltransferase catalytic" evidence="17">
    <location>
        <begin position="376"/>
        <end position="598"/>
    </location>
</feature>
<dbReference type="CDD" id="cd02027">
    <property type="entry name" value="APSK"/>
    <property type="match status" value="1"/>
</dbReference>
<dbReference type="Gene3D" id="3.40.50.300">
    <property type="entry name" value="P-loop containing nucleotide triphosphate hydrolases"/>
    <property type="match status" value="1"/>
</dbReference>
<sequence length="613" mass="68177">MSDTKATNVTAVKHNVTRSKRAQILGVDVKFRGCTIWFTGLSGAGKTTLSFAVEAELCQRGIPCYGLDGDNMRTGLNKNLGFSPEDRAENIRRVGEVAKLFADGGIIALASFISPFRADRDSCRKLHEDAGLKFIECYVGTPLDVCEARDPKGLYKKARAGIIKGFTGVDGVYEAPEKPDITVGTRGESVAENVRQVLAYLEEEGIIPNMHPAAEELFVPEAEVAAKTEEAAALPKLNIDKLTTQWLQVLSEGWASPLRGFMREKEFLQTIHFNALRKADGSMTNMSVPIVCPATTEEKEQLSSAKAITLVYEGKDLAIMRNPEFFEARKEERCARQWGTTEAGHPYIAQVMAAGDWLVGGDLEVLQRIKWNDGLDQYRLTPKELKAEFKRRNADAVYAFQLRNPVHNGHALLMQDTRRRLIEKGFRNPVLLLHPLGGWTKADDVPLPTRMKQHECVLNEGVLPEESTVVAIFPSPMMYAGPTEVQWHAKARMNAGADFYIVGRDPAGMKHPGKEDENLYHADHGREVLQMAPGLESLTIIPFRVAAYNKQKGKMDFFDPAKAEDFEFISGSKMRKLAREGQNPPDGFMCPSGWKVVSTFYQERAKQQAAAQK</sequence>
<evidence type="ECO:0000256" key="8">
    <source>
        <dbReference type="ARBA" id="ARBA00022679"/>
    </source>
</evidence>
<dbReference type="eggNOG" id="KOG4238">
    <property type="taxonomic scope" value="Eukaryota"/>
</dbReference>
<dbReference type="GO" id="GO:0005524">
    <property type="term" value="F:ATP binding"/>
    <property type="evidence" value="ECO:0007669"/>
    <property type="project" value="UniProtKB-KW"/>
</dbReference>
<keyword evidence="8" id="KW-0808">Transferase</keyword>
<comment type="similarity">
    <text evidence="4">In the N-terminal section; belongs to the APS kinase family.</text>
</comment>
<accession>F2U6N6</accession>
<dbReference type="SUPFAM" id="SSF52540">
    <property type="entry name" value="P-loop containing nucleoside triphosphate hydrolases"/>
    <property type="match status" value="1"/>
</dbReference>
<dbReference type="CDD" id="cd00517">
    <property type="entry name" value="ATPS"/>
    <property type="match status" value="1"/>
</dbReference>
<evidence type="ECO:0000256" key="4">
    <source>
        <dbReference type="ARBA" id="ARBA00007268"/>
    </source>
</evidence>
<dbReference type="PANTHER" id="PTHR11055:SF1">
    <property type="entry name" value="PAPS SYNTHETASE, ISOFORM D"/>
    <property type="match status" value="1"/>
</dbReference>
<evidence type="ECO:0000313" key="20">
    <source>
        <dbReference type="Proteomes" id="UP000007799"/>
    </source>
</evidence>
<evidence type="ECO:0000256" key="13">
    <source>
        <dbReference type="ARBA" id="ARBA00022946"/>
    </source>
</evidence>
<keyword evidence="6" id="KW-0150">Chloroplast</keyword>
<dbReference type="InParanoid" id="F2U6N6"/>
<gene>
    <name evidence="19" type="ORF">PTSG_04127</name>
</gene>
<dbReference type="EMBL" id="GL832963">
    <property type="protein sequence ID" value="EGD83518.1"/>
    <property type="molecule type" value="Genomic_DNA"/>
</dbReference>
<organism evidence="20">
    <name type="scientific">Salpingoeca rosetta (strain ATCC 50818 / BSB-021)</name>
    <dbReference type="NCBI Taxonomy" id="946362"/>
    <lineage>
        <taxon>Eukaryota</taxon>
        <taxon>Choanoflagellata</taxon>
        <taxon>Craspedida</taxon>
        <taxon>Salpingoecidae</taxon>
        <taxon>Salpingoeca</taxon>
    </lineage>
</organism>
<feature type="domain" description="ATP-sulfurylase PUA-like" evidence="18">
    <location>
        <begin position="215"/>
        <end position="368"/>
    </location>
</feature>
<evidence type="ECO:0000256" key="14">
    <source>
        <dbReference type="ARBA" id="ARBA00037980"/>
    </source>
</evidence>
<evidence type="ECO:0000313" key="19">
    <source>
        <dbReference type="EMBL" id="EGD83518.1"/>
    </source>
</evidence>
<evidence type="ECO:0000256" key="7">
    <source>
        <dbReference type="ARBA" id="ARBA00022640"/>
    </source>
</evidence>
<dbReference type="SUPFAM" id="SSF52374">
    <property type="entry name" value="Nucleotidylyl transferase"/>
    <property type="match status" value="1"/>
</dbReference>
<name>F2U6N6_SALR5</name>
<keyword evidence="10" id="KW-0547">Nucleotide-binding</keyword>
<comment type="pathway">
    <text evidence="2">Sulfur metabolism; hydrogen sulfide biosynthesis; sulfite from sulfate: step 1/3.</text>
</comment>
<dbReference type="InterPro" id="IPR015947">
    <property type="entry name" value="PUA-like_sf"/>
</dbReference>
<dbReference type="NCBIfam" id="TIGR00339">
    <property type="entry name" value="sopT"/>
    <property type="match status" value="1"/>
</dbReference>
<dbReference type="Proteomes" id="UP000007799">
    <property type="component" value="Unassembled WGS sequence"/>
</dbReference>
<dbReference type="InterPro" id="IPR025980">
    <property type="entry name" value="ATP-Sase_PUA-like_dom"/>
</dbReference>
<keyword evidence="11" id="KW-0418">Kinase</keyword>
<dbReference type="InterPro" id="IPR027417">
    <property type="entry name" value="P-loop_NTPase"/>
</dbReference>
<dbReference type="Pfam" id="PF01747">
    <property type="entry name" value="ATP-sulfurylase"/>
    <property type="match status" value="1"/>
</dbReference>
<evidence type="ECO:0000256" key="10">
    <source>
        <dbReference type="ARBA" id="ARBA00022741"/>
    </source>
</evidence>
<dbReference type="Gene3D" id="3.40.50.620">
    <property type="entry name" value="HUPs"/>
    <property type="match status" value="1"/>
</dbReference>
<comment type="subcellular location">
    <subcellularLocation>
        <location evidence="1">Plastid</location>
        <location evidence="1">Chloroplast</location>
    </subcellularLocation>
</comment>
<dbReference type="GO" id="GO:0004020">
    <property type="term" value="F:adenylylsulfate kinase activity"/>
    <property type="evidence" value="ECO:0007669"/>
    <property type="project" value="InterPro"/>
</dbReference>
<dbReference type="InterPro" id="IPR014729">
    <property type="entry name" value="Rossmann-like_a/b/a_fold"/>
</dbReference>
<dbReference type="Pfam" id="PF14306">
    <property type="entry name" value="PUA_2"/>
    <property type="match status" value="1"/>
</dbReference>
<comment type="similarity">
    <text evidence="14">Belongs to the sulfate adenylyltransferase family.</text>
</comment>
<dbReference type="RefSeq" id="XP_004995022.1">
    <property type="nucleotide sequence ID" value="XM_004994965.1"/>
</dbReference>
<dbReference type="SUPFAM" id="SSF88697">
    <property type="entry name" value="PUA domain-like"/>
    <property type="match status" value="1"/>
</dbReference>
<keyword evidence="12" id="KW-0067">ATP-binding</keyword>
<dbReference type="FunCoup" id="F2U6N6">
    <property type="interactions" value="881"/>
</dbReference>
<dbReference type="GeneID" id="16075600"/>
<dbReference type="OMA" id="IEIYKHH"/>
<dbReference type="Gene3D" id="3.10.400.10">
    <property type="entry name" value="Sulfate adenylyltransferase"/>
    <property type="match status" value="1"/>
</dbReference>
<dbReference type="FunFam" id="3.40.50.620:FF:000006">
    <property type="entry name" value="bifunctional 3'-phosphoadenosine 5'-phosphosulfate synthase 1"/>
    <property type="match status" value="1"/>
</dbReference>
<dbReference type="NCBIfam" id="TIGR00455">
    <property type="entry name" value="apsK"/>
    <property type="match status" value="1"/>
</dbReference>
<dbReference type="GO" id="GO:0000103">
    <property type="term" value="P:sulfate assimilation"/>
    <property type="evidence" value="ECO:0007669"/>
    <property type="project" value="UniProtKB-UniPathway"/>
</dbReference>
<dbReference type="OrthoDB" id="506431at2759"/>
<keyword evidence="7" id="KW-0934">Plastid</keyword>
<comment type="similarity">
    <text evidence="5">In the C-terminal section; belongs to the sulfate adenylyltransferase family.</text>
</comment>
<dbReference type="UniPathway" id="UPA00097"/>
<evidence type="ECO:0000256" key="15">
    <source>
        <dbReference type="ARBA" id="ARBA00049370"/>
    </source>
</evidence>
<protein>
    <submittedName>
        <fullName evidence="19">Bifunctional 3'-phosphoadenosine 5'-phosphosulfate synthase</fullName>
    </submittedName>
</protein>
<evidence type="ECO:0000256" key="6">
    <source>
        <dbReference type="ARBA" id="ARBA00022528"/>
    </source>
</evidence>
<dbReference type="FunFam" id="3.10.400.10:FF:000002">
    <property type="entry name" value="ATP sulfurylase 2"/>
    <property type="match status" value="1"/>
</dbReference>
<dbReference type="NCBIfam" id="NF003013">
    <property type="entry name" value="PRK03846.1"/>
    <property type="match status" value="1"/>
</dbReference>
<dbReference type="KEGG" id="sre:PTSG_04127"/>
<dbReference type="InterPro" id="IPR002891">
    <property type="entry name" value="APS"/>
</dbReference>
<dbReference type="InterPro" id="IPR002650">
    <property type="entry name" value="Sulphate_adenylyltransferase"/>
</dbReference>
<evidence type="ECO:0000256" key="1">
    <source>
        <dbReference type="ARBA" id="ARBA00004229"/>
    </source>
</evidence>
<comment type="pathway">
    <text evidence="3">Sulfur metabolism; sulfate assimilation.</text>
</comment>
<dbReference type="GO" id="GO:0004781">
    <property type="term" value="F:sulfate adenylyltransferase (ATP) activity"/>
    <property type="evidence" value="ECO:0007669"/>
    <property type="project" value="UniProtKB-EC"/>
</dbReference>
<evidence type="ECO:0000256" key="12">
    <source>
        <dbReference type="ARBA" id="ARBA00022840"/>
    </source>
</evidence>
<dbReference type="AlphaFoldDB" id="F2U6N6"/>
<evidence type="ECO:0000256" key="2">
    <source>
        <dbReference type="ARBA" id="ARBA00005048"/>
    </source>
</evidence>
<evidence type="ECO:0000256" key="9">
    <source>
        <dbReference type="ARBA" id="ARBA00022695"/>
    </source>
</evidence>
<dbReference type="HAMAP" id="MF_00065">
    <property type="entry name" value="Adenylyl_sulf_kinase"/>
    <property type="match status" value="1"/>
</dbReference>
<dbReference type="FunFam" id="3.40.50.300:FF:000212">
    <property type="entry name" value="Adenylyl-sulfate kinase"/>
    <property type="match status" value="1"/>
</dbReference>
<keyword evidence="20" id="KW-1185">Reference proteome</keyword>
<evidence type="ECO:0000256" key="3">
    <source>
        <dbReference type="ARBA" id="ARBA00005050"/>
    </source>
</evidence>
<evidence type="ECO:0000256" key="11">
    <source>
        <dbReference type="ARBA" id="ARBA00022777"/>
    </source>
</evidence>
<dbReference type="STRING" id="946362.F2U6N6"/>
<keyword evidence="9" id="KW-0548">Nucleotidyltransferase</keyword>
<dbReference type="InterPro" id="IPR059117">
    <property type="entry name" value="APS_kinase_dom"/>
</dbReference>